<feature type="region of interest" description="Disordered" evidence="7">
    <location>
        <begin position="1"/>
        <end position="69"/>
    </location>
</feature>
<dbReference type="Pfam" id="PF07681">
    <property type="entry name" value="DoxX"/>
    <property type="match status" value="1"/>
</dbReference>
<evidence type="ECO:0000256" key="4">
    <source>
        <dbReference type="ARBA" id="ARBA00022692"/>
    </source>
</evidence>
<keyword evidence="6 8" id="KW-0472">Membrane</keyword>
<dbReference type="RefSeq" id="WP_165401352.1">
    <property type="nucleotide sequence ID" value="NZ_SGWQ01000004.1"/>
</dbReference>
<evidence type="ECO:0000256" key="6">
    <source>
        <dbReference type="ARBA" id="ARBA00023136"/>
    </source>
</evidence>
<dbReference type="EMBL" id="SGWQ01000004">
    <property type="protein sequence ID" value="RZS39077.1"/>
    <property type="molecule type" value="Genomic_DNA"/>
</dbReference>
<dbReference type="InterPro" id="IPR051907">
    <property type="entry name" value="DoxX-like_oxidoreductase"/>
</dbReference>
<feature type="transmembrane region" description="Helical" evidence="8">
    <location>
        <begin position="79"/>
        <end position="97"/>
    </location>
</feature>
<evidence type="ECO:0000256" key="3">
    <source>
        <dbReference type="ARBA" id="ARBA00022475"/>
    </source>
</evidence>
<feature type="transmembrane region" description="Helical" evidence="8">
    <location>
        <begin position="223"/>
        <end position="244"/>
    </location>
</feature>
<comment type="caution">
    <text evidence="9">The sequence shown here is derived from an EMBL/GenBank/DDBJ whole genome shotgun (WGS) entry which is preliminary data.</text>
</comment>
<evidence type="ECO:0000256" key="1">
    <source>
        <dbReference type="ARBA" id="ARBA00004651"/>
    </source>
</evidence>
<protein>
    <submittedName>
        <fullName evidence="9">Putative oxidoreductase</fullName>
    </submittedName>
</protein>
<keyword evidence="4 8" id="KW-0812">Transmembrane</keyword>
<evidence type="ECO:0000256" key="5">
    <source>
        <dbReference type="ARBA" id="ARBA00022989"/>
    </source>
</evidence>
<comment type="similarity">
    <text evidence="2">Belongs to the DoxX family.</text>
</comment>
<keyword evidence="10" id="KW-1185">Reference proteome</keyword>
<feature type="compositionally biased region" description="Basic and acidic residues" evidence="7">
    <location>
        <begin position="14"/>
        <end position="25"/>
    </location>
</feature>
<evidence type="ECO:0000256" key="7">
    <source>
        <dbReference type="SAM" id="MobiDB-lite"/>
    </source>
</evidence>
<accession>A0A4Q7KRH9</accession>
<dbReference type="InterPro" id="IPR032808">
    <property type="entry name" value="DoxX"/>
</dbReference>
<dbReference type="PANTHER" id="PTHR33452:SF1">
    <property type="entry name" value="INNER MEMBRANE PROTEIN YPHA-RELATED"/>
    <property type="match status" value="1"/>
</dbReference>
<evidence type="ECO:0000313" key="9">
    <source>
        <dbReference type="EMBL" id="RZS39077.1"/>
    </source>
</evidence>
<evidence type="ECO:0000256" key="2">
    <source>
        <dbReference type="ARBA" id="ARBA00006679"/>
    </source>
</evidence>
<keyword evidence="5 8" id="KW-1133">Transmembrane helix</keyword>
<dbReference type="Proteomes" id="UP000294257">
    <property type="component" value="Unassembled WGS sequence"/>
</dbReference>
<proteinExistence type="inferred from homology"/>
<evidence type="ECO:0000313" key="10">
    <source>
        <dbReference type="Proteomes" id="UP000294257"/>
    </source>
</evidence>
<feature type="transmembrane region" description="Helical" evidence="8">
    <location>
        <begin position="140"/>
        <end position="167"/>
    </location>
</feature>
<comment type="subcellular location">
    <subcellularLocation>
        <location evidence="1">Cell membrane</location>
        <topology evidence="1">Multi-pass membrane protein</topology>
    </subcellularLocation>
</comment>
<name>A0A4Q7KRH9_9PSEU</name>
<dbReference type="PANTHER" id="PTHR33452">
    <property type="entry name" value="OXIDOREDUCTASE CATD-RELATED"/>
    <property type="match status" value="1"/>
</dbReference>
<dbReference type="AlphaFoldDB" id="A0A4Q7KRH9"/>
<evidence type="ECO:0000256" key="8">
    <source>
        <dbReference type="SAM" id="Phobius"/>
    </source>
</evidence>
<keyword evidence="3" id="KW-1003">Cell membrane</keyword>
<feature type="transmembrane region" description="Helical" evidence="8">
    <location>
        <begin position="179"/>
        <end position="203"/>
    </location>
</feature>
<reference evidence="9 10" key="1">
    <citation type="submission" date="2019-02" db="EMBL/GenBank/DDBJ databases">
        <title>Genomic Encyclopedia of Type Strains, Phase IV (KMG-IV): sequencing the most valuable type-strain genomes for metagenomic binning, comparative biology and taxonomic classification.</title>
        <authorList>
            <person name="Goeker M."/>
        </authorList>
    </citation>
    <scope>NUCLEOTIDE SEQUENCE [LARGE SCALE GENOMIC DNA]</scope>
    <source>
        <strain evidence="9 10">DSM 101727</strain>
    </source>
</reference>
<dbReference type="GO" id="GO:0005886">
    <property type="term" value="C:plasma membrane"/>
    <property type="evidence" value="ECO:0007669"/>
    <property type="project" value="UniProtKB-SubCell"/>
</dbReference>
<feature type="compositionally biased region" description="Low complexity" evidence="7">
    <location>
        <begin position="47"/>
        <end position="58"/>
    </location>
</feature>
<sequence>MSNEDYRPASSGGYRDDGPFPRSGEDYSGSQPTSRIDPSEFDDSGYSSESTDLLTSSSPIEDEVEQELGKPRWHSGADLGLLVLRLVLGGAFLAHGLQKVFGLFPISGIKLSPEMMSQSLQASGYKQPELLAWVLSLTELSAGALLILGLLTPLAAAGIVGVMINAIADHWSLGFFGQISATGAVTAGWELNFVLAGAAVALMFTGPGRISIDRPLPWYRKPIPFGFLCLVVGVGAALLVRFVMKS</sequence>
<organism evidence="9 10">
    <name type="scientific">Herbihabitans rhizosphaerae</name>
    <dbReference type="NCBI Taxonomy" id="1872711"/>
    <lineage>
        <taxon>Bacteria</taxon>
        <taxon>Bacillati</taxon>
        <taxon>Actinomycetota</taxon>
        <taxon>Actinomycetes</taxon>
        <taxon>Pseudonocardiales</taxon>
        <taxon>Pseudonocardiaceae</taxon>
        <taxon>Herbihabitans</taxon>
    </lineage>
</organism>
<gene>
    <name evidence="9" type="ORF">EV193_104288</name>
</gene>